<protein>
    <submittedName>
        <fullName evidence="1">Uncharacterized protein</fullName>
    </submittedName>
</protein>
<name>A0ACC2USL4_9FUNG</name>
<proteinExistence type="predicted"/>
<evidence type="ECO:0000313" key="2">
    <source>
        <dbReference type="Proteomes" id="UP001165960"/>
    </source>
</evidence>
<evidence type="ECO:0000313" key="1">
    <source>
        <dbReference type="EMBL" id="KAJ9089944.1"/>
    </source>
</evidence>
<reference evidence="1" key="1">
    <citation type="submission" date="2022-04" db="EMBL/GenBank/DDBJ databases">
        <title>Genome of the entomopathogenic fungus Entomophthora muscae.</title>
        <authorList>
            <person name="Elya C."/>
            <person name="Lovett B.R."/>
            <person name="Lee E."/>
            <person name="Macias A.M."/>
            <person name="Hajek A.E."/>
            <person name="De Bivort B.L."/>
            <person name="Kasson M.T."/>
            <person name="De Fine Licht H.H."/>
            <person name="Stajich J.E."/>
        </authorList>
    </citation>
    <scope>NUCLEOTIDE SEQUENCE</scope>
    <source>
        <strain evidence="1">Berkeley</strain>
    </source>
</reference>
<sequence>MNHLIFTAVLTACLGIGGYQPGSASFGLSLGGLGQTCYEESAQLNSSYTGSWPPLVSPHSTLSILVYTSIYYILTYFTGSFSRYNVHANVFRWLMTINPIITSLTGFQFVSLQPYLLKNHRLSFCFDFPTNLFDLDNCRFDLLQ</sequence>
<dbReference type="EMBL" id="QTSX02000023">
    <property type="protein sequence ID" value="KAJ9089944.1"/>
    <property type="molecule type" value="Genomic_DNA"/>
</dbReference>
<keyword evidence="2" id="KW-1185">Reference proteome</keyword>
<accession>A0ACC2USL4</accession>
<organism evidence="1 2">
    <name type="scientific">Entomophthora muscae</name>
    <dbReference type="NCBI Taxonomy" id="34485"/>
    <lineage>
        <taxon>Eukaryota</taxon>
        <taxon>Fungi</taxon>
        <taxon>Fungi incertae sedis</taxon>
        <taxon>Zoopagomycota</taxon>
        <taxon>Entomophthoromycotina</taxon>
        <taxon>Entomophthoromycetes</taxon>
        <taxon>Entomophthorales</taxon>
        <taxon>Entomophthoraceae</taxon>
        <taxon>Entomophthora</taxon>
    </lineage>
</organism>
<comment type="caution">
    <text evidence="1">The sequence shown here is derived from an EMBL/GenBank/DDBJ whole genome shotgun (WGS) entry which is preliminary data.</text>
</comment>
<gene>
    <name evidence="1" type="ORF">DSO57_1007763</name>
</gene>
<dbReference type="Proteomes" id="UP001165960">
    <property type="component" value="Unassembled WGS sequence"/>
</dbReference>